<gene>
    <name evidence="2" type="ORF">G4Z14_04990</name>
</gene>
<dbReference type="InterPro" id="IPR018445">
    <property type="entry name" value="Put_Phosphate_transp_reg"/>
</dbReference>
<proteinExistence type="inferred from homology"/>
<organism evidence="2 3">
    <name type="scientific">Tabrizicola oligotrophica</name>
    <dbReference type="NCBI Taxonomy" id="2710650"/>
    <lineage>
        <taxon>Bacteria</taxon>
        <taxon>Pseudomonadati</taxon>
        <taxon>Pseudomonadota</taxon>
        <taxon>Alphaproteobacteria</taxon>
        <taxon>Rhodobacterales</taxon>
        <taxon>Paracoccaceae</taxon>
        <taxon>Tabrizicola</taxon>
    </lineage>
</organism>
<protein>
    <submittedName>
        <fullName evidence="2">DUF47 domain-containing protein</fullName>
    </submittedName>
</protein>
<evidence type="ECO:0000313" key="2">
    <source>
        <dbReference type="EMBL" id="NEY89647.1"/>
    </source>
</evidence>
<accession>A0A6M0QQD0</accession>
<dbReference type="InterPro" id="IPR038078">
    <property type="entry name" value="PhoU-like_sf"/>
</dbReference>
<comment type="similarity">
    <text evidence="1">Belongs to the UPF0111 family.</text>
</comment>
<sequence length="214" mass="23966">MFKLIKAIMPRSDNFFDLFEAQAKKSQEAAATLRAILEGGDKTADLCARLSSQEEEADHISYEVMQSIRRSFITPFDRSDIKALSSALDDAIDQMNKTGKTVMLYDVAAFEPNMRAMADRIILLANIVAEALPLMRDIGANSSKLHTLIGEVSKIEEQSDQMYDAGLRELFKGKAQENPLAFIVGSELYDRLEKVCDRFEDVAHVMSDIVIEHV</sequence>
<dbReference type="PANTHER" id="PTHR37298">
    <property type="entry name" value="UPF0111 PROTEIN YKAA"/>
    <property type="match status" value="1"/>
</dbReference>
<keyword evidence="3" id="KW-1185">Reference proteome</keyword>
<reference evidence="2 3" key="1">
    <citation type="submission" date="2020-02" db="EMBL/GenBank/DDBJ databases">
        <authorList>
            <person name="Chen W.-M."/>
        </authorList>
    </citation>
    <scope>NUCLEOTIDE SEQUENCE [LARGE SCALE GENOMIC DNA]</scope>
    <source>
        <strain evidence="2 3">KMS-5</strain>
    </source>
</reference>
<dbReference type="EMBL" id="JAAIVJ010000002">
    <property type="protein sequence ID" value="NEY89647.1"/>
    <property type="molecule type" value="Genomic_DNA"/>
</dbReference>
<comment type="caution">
    <text evidence="2">The sequence shown here is derived from an EMBL/GenBank/DDBJ whole genome shotgun (WGS) entry which is preliminary data.</text>
</comment>
<evidence type="ECO:0000256" key="1">
    <source>
        <dbReference type="ARBA" id="ARBA00008591"/>
    </source>
</evidence>
<evidence type="ECO:0000313" key="3">
    <source>
        <dbReference type="Proteomes" id="UP000477782"/>
    </source>
</evidence>
<dbReference type="Gene3D" id="1.20.58.220">
    <property type="entry name" value="Phosphate transport system protein phou homolog 2, domain 2"/>
    <property type="match status" value="1"/>
</dbReference>
<dbReference type="PANTHER" id="PTHR37298:SF1">
    <property type="entry name" value="UPF0111 PROTEIN YKAA"/>
    <property type="match status" value="1"/>
</dbReference>
<dbReference type="Proteomes" id="UP000477782">
    <property type="component" value="Unassembled WGS sequence"/>
</dbReference>
<dbReference type="AlphaFoldDB" id="A0A6M0QQD0"/>
<dbReference type="Pfam" id="PF01865">
    <property type="entry name" value="PhoU_div"/>
    <property type="match status" value="1"/>
</dbReference>
<name>A0A6M0QQD0_9RHOB</name>
<dbReference type="RefSeq" id="WP_164623689.1">
    <property type="nucleotide sequence ID" value="NZ_JAAIVJ010000002.1"/>
</dbReference>
<dbReference type="InterPro" id="IPR052912">
    <property type="entry name" value="UPF0111_domain"/>
</dbReference>